<dbReference type="EMBL" id="FRBX01000007">
    <property type="protein sequence ID" value="SHN14625.1"/>
    <property type="molecule type" value="Genomic_DNA"/>
</dbReference>
<comment type="subcellular location">
    <subcellularLocation>
        <location evidence="1">Cell outer membrane</location>
    </subcellularLocation>
</comment>
<comment type="caution">
    <text evidence="6">The sequence shown here is derived from an EMBL/GenBank/DDBJ whole genome shotgun (WGS) entry which is preliminary data.</text>
</comment>
<evidence type="ECO:0000256" key="2">
    <source>
        <dbReference type="ARBA" id="ARBA00023136"/>
    </source>
</evidence>
<dbReference type="PANTHER" id="PTHR40980:SF3">
    <property type="entry name" value="TONB-DEPENDENT RECEPTOR-LIKE BETA-BARREL DOMAIN-CONTAINING PROTEIN"/>
    <property type="match status" value="1"/>
</dbReference>
<keyword evidence="3" id="KW-0998">Cell outer membrane</keyword>
<dbReference type="SUPFAM" id="SSF49464">
    <property type="entry name" value="Carboxypeptidase regulatory domain-like"/>
    <property type="match status" value="1"/>
</dbReference>
<sequence length="795" mass="90113">MKRILSIIFLFIISTNCIAQYNISGSIKDSKESGVSLAKIEIIAVNDTVKIRPVQSGIDGTFNIKNIKNGNYILIVSALSFQEYKTDIVIENKDLDISPIILVTDNVLKEVVISTKKQQMVQKTDRLVVNVEGTPIGISGSALEVLQRMPGVDIGSNGNAITLNGKTEVGIMINDKLVRVPIASLLQMLSSTNAKDIEKIELISNPPSKYDAEFTGGLINIKQIKKNTEGTNGGVLLGLGYGKKDKEKAGINWNTRKKDINFFGDLNFDRNNNPRQFTNSSTIQSDNNAFYNKTVSDRYPVINGYSGRLGLDYYINDKTTLGLLVNGNTSRFKQEVFGNTAQSESAGTNSSIVLFNDEDSQRDLFSTNINFNTKIDDSQSLNFDIDYLNYYNGAPTNYQNTYFDAAGAAYKNETFSATKKTPVNVWVGKVDYSKEINKNVKFDLGSKYTNSNLDNNVLVEDLINGAYIRNEEFSEKSDLVENIAAVYSSMDWKANGKTDIKLGLRYEYSTQDLNLLSKGNVLDSKLSELFPSLFLSRKLNKDNTLQFSYGRRIARPTYFDLAPFVLFLDPNTYYFGNIELKPSISNAFSTNYQYKKYLVSLEYTIEKNAIARSQTIFPDNTTQQVLTSLNIDYLKVLNFSLSLPFKIADWWDMQNNLQLSYLDQKMDDQKEDDTFYVLRTSQNFTLPKDFSIQVFASYNSKRISGVSNIDDYQRVNLSIDKKIPKWDSRVQLSFSDIFGRDYSFESTENLNSSYVLYSYEPRVIRLTFTYNFGNNQLKKQRKRETGSDEIKERID</sequence>
<reference evidence="6 9" key="1">
    <citation type="submission" date="2016-11" db="EMBL/GenBank/DDBJ databases">
        <title>Whole genomes of Flavobacteriaceae.</title>
        <authorList>
            <person name="Stine C."/>
            <person name="Li C."/>
            <person name="Tadesse D."/>
        </authorList>
    </citation>
    <scope>NUCLEOTIDE SEQUENCE [LARGE SCALE GENOMIC DNA]</scope>
    <source>
        <strain evidence="6 9">ATCC 19366</strain>
    </source>
</reference>
<dbReference type="Proteomes" id="UP000198431">
    <property type="component" value="Unassembled WGS sequence"/>
</dbReference>
<proteinExistence type="predicted"/>
<evidence type="ECO:0000259" key="5">
    <source>
        <dbReference type="Pfam" id="PF14905"/>
    </source>
</evidence>
<dbReference type="RefSeq" id="WP_073397962.1">
    <property type="nucleotide sequence ID" value="NZ_FRBX01000007.1"/>
</dbReference>
<dbReference type="SUPFAM" id="SSF56935">
    <property type="entry name" value="Porins"/>
    <property type="match status" value="1"/>
</dbReference>
<dbReference type="InterPro" id="IPR008969">
    <property type="entry name" value="CarboxyPept-like_regulatory"/>
</dbReference>
<keyword evidence="7" id="KW-0675">Receptor</keyword>
<evidence type="ECO:0000256" key="1">
    <source>
        <dbReference type="ARBA" id="ARBA00004442"/>
    </source>
</evidence>
<dbReference type="InterPro" id="IPR037066">
    <property type="entry name" value="Plug_dom_sf"/>
</dbReference>
<evidence type="ECO:0000313" key="7">
    <source>
        <dbReference type="EMBL" id="SHN14625.1"/>
    </source>
</evidence>
<dbReference type="Pfam" id="PF14905">
    <property type="entry name" value="OMP_b-brl_3"/>
    <property type="match status" value="1"/>
</dbReference>
<feature type="signal peptide" evidence="4">
    <location>
        <begin position="1"/>
        <end position="19"/>
    </location>
</feature>
<keyword evidence="8" id="KW-1185">Reference proteome</keyword>
<feature type="chain" id="PRO_5044241055" evidence="4">
    <location>
        <begin position="20"/>
        <end position="795"/>
    </location>
</feature>
<evidence type="ECO:0000313" key="6">
    <source>
        <dbReference type="EMBL" id="OXB08232.1"/>
    </source>
</evidence>
<evidence type="ECO:0000313" key="8">
    <source>
        <dbReference type="Proteomes" id="UP000184216"/>
    </source>
</evidence>
<feature type="domain" description="Outer membrane protein beta-barrel" evidence="5">
    <location>
        <begin position="377"/>
        <end position="770"/>
    </location>
</feature>
<protein>
    <submittedName>
        <fullName evidence="7">Outer membrane receptor proteins, mostly Fe transport</fullName>
    </submittedName>
</protein>
<name>A0AB36P7Y5_9FLAO</name>
<dbReference type="InterPro" id="IPR036942">
    <property type="entry name" value="Beta-barrel_TonB_sf"/>
</dbReference>
<gene>
    <name evidence="6" type="ORF">B0A72_00295</name>
    <name evidence="7" type="ORF">SAMN05444387_4318</name>
</gene>
<evidence type="ECO:0000313" key="9">
    <source>
        <dbReference type="Proteomes" id="UP000198431"/>
    </source>
</evidence>
<dbReference type="InterPro" id="IPR041700">
    <property type="entry name" value="OMP_b-brl_3"/>
</dbReference>
<accession>A0AB36P7Y5</accession>
<dbReference type="Proteomes" id="UP000184216">
    <property type="component" value="Unassembled WGS sequence"/>
</dbReference>
<reference evidence="7 8" key="2">
    <citation type="submission" date="2016-11" db="EMBL/GenBank/DDBJ databases">
        <authorList>
            <person name="Varghese N."/>
            <person name="Submissions S."/>
        </authorList>
    </citation>
    <scope>NUCLEOTIDE SEQUENCE [LARGE SCALE GENOMIC DNA]</scope>
    <source>
        <strain evidence="7 8">DSM 6368</strain>
    </source>
</reference>
<dbReference type="Gene3D" id="2.170.130.10">
    <property type="entry name" value="TonB-dependent receptor, plug domain"/>
    <property type="match status" value="1"/>
</dbReference>
<dbReference type="EMBL" id="MUHB01000001">
    <property type="protein sequence ID" value="OXB08232.1"/>
    <property type="molecule type" value="Genomic_DNA"/>
</dbReference>
<dbReference type="AlphaFoldDB" id="A0AB36P7Y5"/>
<evidence type="ECO:0000256" key="4">
    <source>
        <dbReference type="SAM" id="SignalP"/>
    </source>
</evidence>
<keyword evidence="4" id="KW-0732">Signal</keyword>
<dbReference type="GO" id="GO:0009279">
    <property type="term" value="C:cell outer membrane"/>
    <property type="evidence" value="ECO:0007669"/>
    <property type="project" value="UniProtKB-SubCell"/>
</dbReference>
<evidence type="ECO:0000256" key="3">
    <source>
        <dbReference type="ARBA" id="ARBA00023237"/>
    </source>
</evidence>
<dbReference type="PANTHER" id="PTHR40980">
    <property type="entry name" value="PLUG DOMAIN-CONTAINING PROTEIN"/>
    <property type="match status" value="1"/>
</dbReference>
<organism evidence="6 9">
    <name type="scientific">Flavobacterium pectinovorum</name>
    <dbReference type="NCBI Taxonomy" id="29533"/>
    <lineage>
        <taxon>Bacteria</taxon>
        <taxon>Pseudomonadati</taxon>
        <taxon>Bacteroidota</taxon>
        <taxon>Flavobacteriia</taxon>
        <taxon>Flavobacteriales</taxon>
        <taxon>Flavobacteriaceae</taxon>
        <taxon>Flavobacterium</taxon>
    </lineage>
</organism>
<keyword evidence="2" id="KW-0472">Membrane</keyword>
<dbReference type="Gene3D" id="2.40.170.20">
    <property type="entry name" value="TonB-dependent receptor, beta-barrel domain"/>
    <property type="match status" value="1"/>
</dbReference>